<sequence length="77" mass="8727">MPDAIHGALLTCDNPPIKTFIEALNDSLPQEERFIVSANKTLDEKHLLIQRERVAFVQSKVKEFTDKNQYSAPRDGS</sequence>
<gene>
    <name evidence="9" type="ORF">Bathy02g01730</name>
</gene>
<keyword evidence="7 8" id="KW-0539">Nucleus</keyword>
<dbReference type="KEGG" id="bpg:Bathy02g01730"/>
<evidence type="ECO:0000256" key="6">
    <source>
        <dbReference type="ARBA" id="ARBA00023204"/>
    </source>
</evidence>
<dbReference type="SMART" id="SM01395">
    <property type="entry name" value="Tbf5"/>
    <property type="match status" value="1"/>
</dbReference>
<evidence type="ECO:0000256" key="7">
    <source>
        <dbReference type="ARBA" id="ARBA00023242"/>
    </source>
</evidence>
<comment type="subunit">
    <text evidence="8">Component of the 7-subunit TFIIH core complex.</text>
</comment>
<keyword evidence="10" id="KW-1185">Reference proteome</keyword>
<dbReference type="EMBL" id="FO082277">
    <property type="protein sequence ID" value="CCO14789.1"/>
    <property type="molecule type" value="Genomic_DNA"/>
</dbReference>
<evidence type="ECO:0000256" key="1">
    <source>
        <dbReference type="ARBA" id="ARBA00004123"/>
    </source>
</evidence>
<dbReference type="GO" id="GO:0000439">
    <property type="term" value="C:transcription factor TFIIH core complex"/>
    <property type="evidence" value="ECO:0007669"/>
    <property type="project" value="UniProtKB-UniRule"/>
</dbReference>
<comment type="function">
    <text evidence="8">In NER, TFIIH acts by opening DNA around the lesion to allow the excision of the damaged oligonucleotide and its replacement by a new DNA fragment. In transcription, TFIIH has an essential role in transcription initiation. When the pre-initiation complex (PIC) has been established, TFIIH is required for promoter opening and promoter escape.</text>
</comment>
<accession>K8EAN0</accession>
<dbReference type="Pfam" id="PF06331">
    <property type="entry name" value="Tfb5"/>
    <property type="match status" value="1"/>
</dbReference>
<dbReference type="GO" id="GO:0006294">
    <property type="term" value="P:nucleotide-excision repair, preincision complex assembly"/>
    <property type="evidence" value="ECO:0007669"/>
    <property type="project" value="TreeGrafter"/>
</dbReference>
<dbReference type="InterPro" id="IPR035935">
    <property type="entry name" value="TFB5-like_sf"/>
</dbReference>
<proteinExistence type="inferred from homology"/>
<evidence type="ECO:0000256" key="2">
    <source>
        <dbReference type="ARBA" id="ARBA00007470"/>
    </source>
</evidence>
<keyword evidence="5 8" id="KW-0804">Transcription</keyword>
<dbReference type="OrthoDB" id="354at2759"/>
<evidence type="ECO:0000256" key="4">
    <source>
        <dbReference type="ARBA" id="ARBA00023015"/>
    </source>
</evidence>
<reference evidence="9 10" key="1">
    <citation type="submission" date="2011-10" db="EMBL/GenBank/DDBJ databases">
        <authorList>
            <person name="Genoscope - CEA"/>
        </authorList>
    </citation>
    <scope>NUCLEOTIDE SEQUENCE [LARGE SCALE GENOMIC DNA]</scope>
    <source>
        <strain evidence="9 10">RCC 1105</strain>
    </source>
</reference>
<keyword evidence="6 8" id="KW-0234">DNA repair</keyword>
<evidence type="ECO:0000256" key="5">
    <source>
        <dbReference type="ARBA" id="ARBA00023163"/>
    </source>
</evidence>
<dbReference type="AlphaFoldDB" id="K8EAN0"/>
<dbReference type="PANTHER" id="PTHR28580:SF1">
    <property type="entry name" value="GENERAL TRANSCRIPTION FACTOR IIH SUBUNIT 5"/>
    <property type="match status" value="1"/>
</dbReference>
<dbReference type="GO" id="GO:0006367">
    <property type="term" value="P:transcription initiation at RNA polymerase II promoter"/>
    <property type="evidence" value="ECO:0007669"/>
    <property type="project" value="UniProtKB-UniRule"/>
</dbReference>
<dbReference type="SUPFAM" id="SSF142897">
    <property type="entry name" value="TFB5-like"/>
    <property type="match status" value="1"/>
</dbReference>
<dbReference type="RefSeq" id="XP_007514549.1">
    <property type="nucleotide sequence ID" value="XM_007514487.1"/>
</dbReference>
<keyword evidence="4 8" id="KW-0805">Transcription regulation</keyword>
<dbReference type="GO" id="GO:0005675">
    <property type="term" value="C:transcription factor TFIIH holo complex"/>
    <property type="evidence" value="ECO:0007669"/>
    <property type="project" value="TreeGrafter"/>
</dbReference>
<evidence type="ECO:0000256" key="3">
    <source>
        <dbReference type="ARBA" id="ARBA00022763"/>
    </source>
</evidence>
<evidence type="ECO:0000313" key="9">
    <source>
        <dbReference type="EMBL" id="CCO14789.1"/>
    </source>
</evidence>
<organism evidence="9 10">
    <name type="scientific">Bathycoccus prasinos</name>
    <dbReference type="NCBI Taxonomy" id="41875"/>
    <lineage>
        <taxon>Eukaryota</taxon>
        <taxon>Viridiplantae</taxon>
        <taxon>Chlorophyta</taxon>
        <taxon>Mamiellophyceae</taxon>
        <taxon>Mamiellales</taxon>
        <taxon>Bathycoccaceae</taxon>
        <taxon>Bathycoccus</taxon>
    </lineage>
</organism>
<protein>
    <recommendedName>
        <fullName evidence="8">General transcription and DNA repair factor IIH subunit TFB5</fullName>
    </recommendedName>
</protein>
<dbReference type="PANTHER" id="PTHR28580">
    <property type="entry name" value="GENERAL TRANSCRIPTION FACTOR IIH SUBUNIT 5"/>
    <property type="match status" value="1"/>
</dbReference>
<dbReference type="Gene3D" id="3.30.70.1220">
    <property type="entry name" value="TFB5-like"/>
    <property type="match status" value="1"/>
</dbReference>
<dbReference type="STRING" id="41875.K8EAN0"/>
<dbReference type="InterPro" id="IPR009400">
    <property type="entry name" value="TFIIH_TTDA/Tfb5"/>
</dbReference>
<evidence type="ECO:0000313" key="10">
    <source>
        <dbReference type="Proteomes" id="UP000198341"/>
    </source>
</evidence>
<evidence type="ECO:0000256" key="8">
    <source>
        <dbReference type="RuleBase" id="RU368032"/>
    </source>
</evidence>
<comment type="similarity">
    <text evidence="2 8">Belongs to the TFB5 family.</text>
</comment>
<comment type="subcellular location">
    <subcellularLocation>
        <location evidence="1 8">Nucleus</location>
    </subcellularLocation>
</comment>
<keyword evidence="3 8" id="KW-0227">DNA damage</keyword>
<dbReference type="Proteomes" id="UP000198341">
    <property type="component" value="Chromosome 2"/>
</dbReference>
<dbReference type="GeneID" id="19017287"/>
<name>K8EAN0_9CHLO</name>